<evidence type="ECO:0000256" key="5">
    <source>
        <dbReference type="ARBA" id="ARBA00023288"/>
    </source>
</evidence>
<keyword evidence="7" id="KW-1185">Reference proteome</keyword>
<dbReference type="InterPro" id="IPR025971">
    <property type="entry name" value="LppP/LprE"/>
</dbReference>
<dbReference type="Proteomes" id="UP001265083">
    <property type="component" value="Unassembled WGS sequence"/>
</dbReference>
<dbReference type="Pfam" id="PF14041">
    <property type="entry name" value="Lipoprotein_21"/>
    <property type="match status" value="1"/>
</dbReference>
<name>A0ABU2GUG3_9ACTN</name>
<accession>A0ABU2GUG3</accession>
<protein>
    <submittedName>
        <fullName evidence="6">LppP/LprE family lipoprotein</fullName>
    </submittedName>
</protein>
<evidence type="ECO:0000313" key="7">
    <source>
        <dbReference type="Proteomes" id="UP001265083"/>
    </source>
</evidence>
<keyword evidence="4" id="KW-0564">Palmitate</keyword>
<gene>
    <name evidence="6" type="ORF">RD149_15070</name>
</gene>
<keyword evidence="3" id="KW-0472">Membrane</keyword>
<comment type="caution">
    <text evidence="6">The sequence shown here is derived from an EMBL/GenBank/DDBJ whole genome shotgun (WGS) entry which is preliminary data.</text>
</comment>
<evidence type="ECO:0000313" key="6">
    <source>
        <dbReference type="EMBL" id="MDS1115085.1"/>
    </source>
</evidence>
<keyword evidence="5 6" id="KW-0449">Lipoprotein</keyword>
<dbReference type="EMBL" id="JAVLUS010000011">
    <property type="protein sequence ID" value="MDS1115085.1"/>
    <property type="molecule type" value="Genomic_DNA"/>
</dbReference>
<evidence type="ECO:0000256" key="4">
    <source>
        <dbReference type="ARBA" id="ARBA00023139"/>
    </source>
</evidence>
<dbReference type="RefSeq" id="WP_310951120.1">
    <property type="nucleotide sequence ID" value="NZ_JAVLUS010000011.1"/>
</dbReference>
<keyword evidence="2" id="KW-0732">Signal</keyword>
<organism evidence="6 7">
    <name type="scientific">Gordonia westfalica</name>
    <dbReference type="NCBI Taxonomy" id="158898"/>
    <lineage>
        <taxon>Bacteria</taxon>
        <taxon>Bacillati</taxon>
        <taxon>Actinomycetota</taxon>
        <taxon>Actinomycetes</taxon>
        <taxon>Mycobacteriales</taxon>
        <taxon>Gordoniaceae</taxon>
        <taxon>Gordonia</taxon>
    </lineage>
</organism>
<keyword evidence="1" id="KW-1003">Cell membrane</keyword>
<sequence>MRAVFDTSRGTVSSPVAVLLFRPGKFLGLATNPTRYTRVTGSTPVSVTVAYRWARGSDANANPSGGPVSAVFLPIFDRVYRFGELPPGVR</sequence>
<evidence type="ECO:0000256" key="2">
    <source>
        <dbReference type="ARBA" id="ARBA00022729"/>
    </source>
</evidence>
<proteinExistence type="predicted"/>
<evidence type="ECO:0000256" key="3">
    <source>
        <dbReference type="ARBA" id="ARBA00023136"/>
    </source>
</evidence>
<evidence type="ECO:0000256" key="1">
    <source>
        <dbReference type="ARBA" id="ARBA00022475"/>
    </source>
</evidence>
<reference evidence="6 7" key="1">
    <citation type="submission" date="2023-08" db="EMBL/GenBank/DDBJ databases">
        <title>Bioegradation of LLDPE and BLDPE plastic by marine bacteria from coast plastic debris.</title>
        <authorList>
            <person name="Rong Z."/>
        </authorList>
    </citation>
    <scope>NUCLEOTIDE SEQUENCE [LARGE SCALE GENOMIC DNA]</scope>
    <source>
        <strain evidence="6 7">Z-2</strain>
    </source>
</reference>